<dbReference type="Pfam" id="PF13424">
    <property type="entry name" value="TPR_12"/>
    <property type="match status" value="1"/>
</dbReference>
<dbReference type="InterPro" id="IPR011990">
    <property type="entry name" value="TPR-like_helical_dom_sf"/>
</dbReference>
<name>A0AAV6V3X1_9ARAC</name>
<accession>A0AAV6V3X1</accession>
<sequence length="82" mass="9279">MVYSHKKKYPEAKQQYEEAYLSLRLGPDHPSLLTIQSKIALVLVDPGQRESALTMFEAISHRNAGRLGQGPSGHFKRKKKTD</sequence>
<dbReference type="AlphaFoldDB" id="A0AAV6V3X1"/>
<proteinExistence type="predicted"/>
<gene>
    <name evidence="2" type="ORF">JTE90_006085</name>
</gene>
<evidence type="ECO:0008006" key="4">
    <source>
        <dbReference type="Google" id="ProtNLM"/>
    </source>
</evidence>
<organism evidence="2 3">
    <name type="scientific">Oedothorax gibbosus</name>
    <dbReference type="NCBI Taxonomy" id="931172"/>
    <lineage>
        <taxon>Eukaryota</taxon>
        <taxon>Metazoa</taxon>
        <taxon>Ecdysozoa</taxon>
        <taxon>Arthropoda</taxon>
        <taxon>Chelicerata</taxon>
        <taxon>Arachnida</taxon>
        <taxon>Araneae</taxon>
        <taxon>Araneomorphae</taxon>
        <taxon>Entelegynae</taxon>
        <taxon>Araneoidea</taxon>
        <taxon>Linyphiidae</taxon>
        <taxon>Erigoninae</taxon>
        <taxon>Oedothorax</taxon>
    </lineage>
</organism>
<evidence type="ECO:0000256" key="1">
    <source>
        <dbReference type="SAM" id="MobiDB-lite"/>
    </source>
</evidence>
<dbReference type="Gene3D" id="1.25.40.10">
    <property type="entry name" value="Tetratricopeptide repeat domain"/>
    <property type="match status" value="1"/>
</dbReference>
<protein>
    <recommendedName>
        <fullName evidence="4">Kinesin light chain</fullName>
    </recommendedName>
</protein>
<feature type="region of interest" description="Disordered" evidence="1">
    <location>
        <begin position="63"/>
        <end position="82"/>
    </location>
</feature>
<dbReference type="SUPFAM" id="SSF48452">
    <property type="entry name" value="TPR-like"/>
    <property type="match status" value="1"/>
</dbReference>
<comment type="caution">
    <text evidence="2">The sequence shown here is derived from an EMBL/GenBank/DDBJ whole genome shotgun (WGS) entry which is preliminary data.</text>
</comment>
<reference evidence="2 3" key="1">
    <citation type="journal article" date="2022" name="Nat. Ecol. Evol.">
        <title>A masculinizing supergene underlies an exaggerated male reproductive morph in a spider.</title>
        <authorList>
            <person name="Hendrickx F."/>
            <person name="De Corte Z."/>
            <person name="Sonet G."/>
            <person name="Van Belleghem S.M."/>
            <person name="Kostlbacher S."/>
            <person name="Vangestel C."/>
        </authorList>
    </citation>
    <scope>NUCLEOTIDE SEQUENCE [LARGE SCALE GENOMIC DNA]</scope>
    <source>
        <strain evidence="2">W744_W776</strain>
    </source>
</reference>
<dbReference type="Proteomes" id="UP000827092">
    <property type="component" value="Unassembled WGS sequence"/>
</dbReference>
<dbReference type="EMBL" id="JAFNEN010000161">
    <property type="protein sequence ID" value="KAG8191339.1"/>
    <property type="molecule type" value="Genomic_DNA"/>
</dbReference>
<keyword evidence="3" id="KW-1185">Reference proteome</keyword>
<evidence type="ECO:0000313" key="2">
    <source>
        <dbReference type="EMBL" id="KAG8191339.1"/>
    </source>
</evidence>
<evidence type="ECO:0000313" key="3">
    <source>
        <dbReference type="Proteomes" id="UP000827092"/>
    </source>
</evidence>